<evidence type="ECO:0000256" key="1">
    <source>
        <dbReference type="ARBA" id="ARBA00008814"/>
    </source>
</evidence>
<feature type="chain" id="PRO_5046243516" evidence="4">
    <location>
        <begin position="28"/>
        <end position="333"/>
    </location>
</feature>
<name>A0ABW3NAR7_9BACI</name>
<evidence type="ECO:0000313" key="6">
    <source>
        <dbReference type="EMBL" id="MFD1064549.1"/>
    </source>
</evidence>
<dbReference type="InterPro" id="IPR002491">
    <property type="entry name" value="ABC_transptr_periplasmic_BD"/>
</dbReference>
<keyword evidence="2 4" id="KW-0732">Signal</keyword>
<dbReference type="EMBL" id="JBHTKK010000001">
    <property type="protein sequence ID" value="MFD1064549.1"/>
    <property type="molecule type" value="Genomic_DNA"/>
</dbReference>
<evidence type="ECO:0000256" key="3">
    <source>
        <dbReference type="SAM" id="MobiDB-lite"/>
    </source>
</evidence>
<dbReference type="InterPro" id="IPR050902">
    <property type="entry name" value="ABC_Transporter_SBP"/>
</dbReference>
<gene>
    <name evidence="6" type="ORF">ACFQ19_00790</name>
</gene>
<dbReference type="SUPFAM" id="SSF53807">
    <property type="entry name" value="Helical backbone' metal receptor"/>
    <property type="match status" value="1"/>
</dbReference>
<feature type="domain" description="Fe/B12 periplasmic-binding" evidence="5">
    <location>
        <begin position="73"/>
        <end position="329"/>
    </location>
</feature>
<dbReference type="PANTHER" id="PTHR30535">
    <property type="entry name" value="VITAMIN B12-BINDING PROTEIN"/>
    <property type="match status" value="1"/>
</dbReference>
<dbReference type="RefSeq" id="WP_379589973.1">
    <property type="nucleotide sequence ID" value="NZ_JBHTKK010000001.1"/>
</dbReference>
<sequence length="333" mass="36188">MKKFLRVLLLALLAGFLIGCSDSNDNADDDASNDETANEESASEEENGDDSAYPLTITDATDNEVTLEEEPERIVSLMPSNTEITFALDQGDKIVGVTDNDTYPEEVSDIDSVGSMEFNVEAIIGLDPDVVLAHESLVASAQEAFEQLADADVDVFTVADATDVDTTYETIENIGQVVGAEEEAEQLVSDMQADFAELEEMTSEVAEEDRQSVFFEISPSPEIFTAGQNTFLDELLQIINADNAAGDQEGWVEMDVEAIIELNPEVIISTYGSYVDDPIGEVTSRDGFADVDAVANERIYDVDSDTVSRPGPRLIDGAEEIAEAVYPELFDEE</sequence>
<comment type="caution">
    <text evidence="6">The sequence shown here is derived from an EMBL/GenBank/DDBJ whole genome shotgun (WGS) entry which is preliminary data.</text>
</comment>
<protein>
    <submittedName>
        <fullName evidence="6">ABC transporter substrate-binding protein</fullName>
    </submittedName>
</protein>
<comment type="similarity">
    <text evidence="1">Belongs to the bacterial solute-binding protein 8 family.</text>
</comment>
<dbReference type="PROSITE" id="PS51257">
    <property type="entry name" value="PROKAR_LIPOPROTEIN"/>
    <property type="match status" value="1"/>
</dbReference>
<evidence type="ECO:0000259" key="5">
    <source>
        <dbReference type="PROSITE" id="PS50983"/>
    </source>
</evidence>
<dbReference type="NCBIfam" id="NF038402">
    <property type="entry name" value="TroA_like"/>
    <property type="match status" value="1"/>
</dbReference>
<reference evidence="7" key="1">
    <citation type="journal article" date="2019" name="Int. J. Syst. Evol. Microbiol.">
        <title>The Global Catalogue of Microorganisms (GCM) 10K type strain sequencing project: providing services to taxonomists for standard genome sequencing and annotation.</title>
        <authorList>
            <consortium name="The Broad Institute Genomics Platform"/>
            <consortium name="The Broad Institute Genome Sequencing Center for Infectious Disease"/>
            <person name="Wu L."/>
            <person name="Ma J."/>
        </authorList>
    </citation>
    <scope>NUCLEOTIDE SEQUENCE [LARGE SCALE GENOMIC DNA]</scope>
    <source>
        <strain evidence="7">CCUG 56608</strain>
    </source>
</reference>
<accession>A0ABW3NAR7</accession>
<dbReference type="Proteomes" id="UP001597041">
    <property type="component" value="Unassembled WGS sequence"/>
</dbReference>
<feature type="signal peptide" evidence="4">
    <location>
        <begin position="1"/>
        <end position="27"/>
    </location>
</feature>
<dbReference type="CDD" id="cd01143">
    <property type="entry name" value="YvrC"/>
    <property type="match status" value="1"/>
</dbReference>
<proteinExistence type="inferred from homology"/>
<dbReference type="PANTHER" id="PTHR30535:SF34">
    <property type="entry name" value="MOLYBDATE-BINDING PROTEIN MOLA"/>
    <property type="match status" value="1"/>
</dbReference>
<evidence type="ECO:0000313" key="7">
    <source>
        <dbReference type="Proteomes" id="UP001597041"/>
    </source>
</evidence>
<dbReference type="Pfam" id="PF01497">
    <property type="entry name" value="Peripla_BP_2"/>
    <property type="match status" value="1"/>
</dbReference>
<keyword evidence="7" id="KW-1185">Reference proteome</keyword>
<organism evidence="6 7">
    <name type="scientific">Oceanobacillus locisalsi</name>
    <dbReference type="NCBI Taxonomy" id="546107"/>
    <lineage>
        <taxon>Bacteria</taxon>
        <taxon>Bacillati</taxon>
        <taxon>Bacillota</taxon>
        <taxon>Bacilli</taxon>
        <taxon>Bacillales</taxon>
        <taxon>Bacillaceae</taxon>
        <taxon>Oceanobacillus</taxon>
    </lineage>
</organism>
<feature type="region of interest" description="Disordered" evidence="3">
    <location>
        <begin position="24"/>
        <end position="55"/>
    </location>
</feature>
<evidence type="ECO:0000256" key="2">
    <source>
        <dbReference type="ARBA" id="ARBA00022729"/>
    </source>
</evidence>
<dbReference type="PROSITE" id="PS50983">
    <property type="entry name" value="FE_B12_PBP"/>
    <property type="match status" value="1"/>
</dbReference>
<evidence type="ECO:0000256" key="4">
    <source>
        <dbReference type="SAM" id="SignalP"/>
    </source>
</evidence>
<dbReference type="Gene3D" id="3.40.50.1980">
    <property type="entry name" value="Nitrogenase molybdenum iron protein domain"/>
    <property type="match status" value="2"/>
</dbReference>
<feature type="compositionally biased region" description="Acidic residues" evidence="3">
    <location>
        <begin position="25"/>
        <end position="49"/>
    </location>
</feature>
<dbReference type="InterPro" id="IPR054828">
    <property type="entry name" value="Vit_B12_bind_prot"/>
</dbReference>